<evidence type="ECO:0000256" key="2">
    <source>
        <dbReference type="ARBA" id="ARBA00004308"/>
    </source>
</evidence>
<keyword evidence="8" id="KW-0325">Glycoprotein</keyword>
<evidence type="ECO:0000256" key="13">
    <source>
        <dbReference type="SAM" id="SignalP"/>
    </source>
</evidence>
<protein>
    <recommendedName>
        <fullName evidence="4 10">Mannan endo-1,6-alpha-mannosidase</fullName>
        <ecNumber evidence="4 10">3.2.1.101</ecNumber>
    </recommendedName>
</protein>
<dbReference type="InterPro" id="IPR008928">
    <property type="entry name" value="6-hairpin_glycosidase_sf"/>
</dbReference>
<dbReference type="GO" id="GO:0012505">
    <property type="term" value="C:endomembrane system"/>
    <property type="evidence" value="ECO:0007669"/>
    <property type="project" value="UniProtKB-SubCell"/>
</dbReference>
<dbReference type="Gene3D" id="1.50.10.20">
    <property type="match status" value="1"/>
</dbReference>
<proteinExistence type="inferred from homology"/>
<evidence type="ECO:0000256" key="7">
    <source>
        <dbReference type="ARBA" id="ARBA00023136"/>
    </source>
</evidence>
<dbReference type="HOGENOM" id="CLU_025694_1_2_1"/>
<evidence type="ECO:0000256" key="4">
    <source>
        <dbReference type="ARBA" id="ARBA00012350"/>
    </source>
</evidence>
<dbReference type="EMBL" id="JH651060">
    <property type="protein sequence ID" value="EXA30280.1"/>
    <property type="molecule type" value="Genomic_DNA"/>
</dbReference>
<name>W9NR48_FUSOX</name>
<evidence type="ECO:0000256" key="5">
    <source>
        <dbReference type="ARBA" id="ARBA00022729"/>
    </source>
</evidence>
<comment type="similarity">
    <text evidence="3 10">Belongs to the glycosyl hydrolase 76 family.</text>
</comment>
<dbReference type="AlphaFoldDB" id="W9NR48"/>
<evidence type="ECO:0000256" key="9">
    <source>
        <dbReference type="ARBA" id="ARBA00023295"/>
    </source>
</evidence>
<feature type="chain" id="PRO_5004926139" description="Mannan endo-1,6-alpha-mannosidase" evidence="13">
    <location>
        <begin position="21"/>
        <end position="466"/>
    </location>
</feature>
<evidence type="ECO:0000256" key="12">
    <source>
        <dbReference type="SAM" id="Phobius"/>
    </source>
</evidence>
<dbReference type="Pfam" id="PF03663">
    <property type="entry name" value="Glyco_hydro_76"/>
    <property type="match status" value="1"/>
</dbReference>
<dbReference type="EC" id="3.2.1.101" evidence="4 10"/>
<dbReference type="GO" id="GO:0008496">
    <property type="term" value="F:mannan endo-1,6-alpha-mannosidase activity"/>
    <property type="evidence" value="ECO:0007669"/>
    <property type="project" value="UniProtKB-UniRule"/>
</dbReference>
<keyword evidence="12" id="KW-0812">Transmembrane</keyword>
<evidence type="ECO:0000256" key="3">
    <source>
        <dbReference type="ARBA" id="ARBA00009699"/>
    </source>
</evidence>
<keyword evidence="7 12" id="KW-0472">Membrane</keyword>
<dbReference type="InterPro" id="IPR005198">
    <property type="entry name" value="Glyco_hydro_76"/>
</dbReference>
<evidence type="ECO:0000256" key="10">
    <source>
        <dbReference type="PIRNR" id="PIRNR016302"/>
    </source>
</evidence>
<dbReference type="InterPro" id="IPR014480">
    <property type="entry name" value="Mannan-1_6-alpha_mannosidase"/>
</dbReference>
<dbReference type="PANTHER" id="PTHR12145:SF41">
    <property type="entry name" value="MANNAN ENDO-1,6-ALPHA-MANNOSIDASE"/>
    <property type="match status" value="1"/>
</dbReference>
<comment type="subcellular location">
    <subcellularLocation>
        <location evidence="2">Endomembrane system</location>
    </subcellularLocation>
</comment>
<keyword evidence="9 10" id="KW-0326">Glycosidase</keyword>
<evidence type="ECO:0000256" key="11">
    <source>
        <dbReference type="SAM" id="MobiDB-lite"/>
    </source>
</evidence>
<evidence type="ECO:0000256" key="1">
    <source>
        <dbReference type="ARBA" id="ARBA00001452"/>
    </source>
</evidence>
<reference evidence="14" key="2">
    <citation type="submission" date="2012-05" db="EMBL/GenBank/DDBJ databases">
        <title>Annotation of the Genome Sequence of Fusarium oxysporum HDV247.</title>
        <authorList>
            <consortium name="The Broad Institute Genomics Platform"/>
            <person name="Ma L.-J."/>
            <person name="Corby-Kistler H."/>
            <person name="Broz K."/>
            <person name="Gale L.R."/>
            <person name="Jonkers W."/>
            <person name="O'Donnell K."/>
            <person name="Ploetz R."/>
            <person name="Steinberg C."/>
            <person name="Schwartz D.C."/>
            <person name="VanEtten H."/>
            <person name="Zhou S."/>
            <person name="Young S.K."/>
            <person name="Zeng Q."/>
            <person name="Gargeya S."/>
            <person name="Fitzgerald M."/>
            <person name="Abouelleil A."/>
            <person name="Alvarado L."/>
            <person name="Chapman S.B."/>
            <person name="Gainer-Dewar J."/>
            <person name="Goldberg J."/>
            <person name="Griggs A."/>
            <person name="Gujja S."/>
            <person name="Hansen M."/>
            <person name="Howarth C."/>
            <person name="Imamovic A."/>
            <person name="Ireland A."/>
            <person name="Larimer J."/>
            <person name="McCowan C."/>
            <person name="Murphy C."/>
            <person name="Pearson M."/>
            <person name="Poon T.W."/>
            <person name="Priest M."/>
            <person name="Roberts A."/>
            <person name="Saif S."/>
            <person name="Shea T."/>
            <person name="Sykes S."/>
            <person name="Wortman J."/>
            <person name="Nusbaum C."/>
            <person name="Birren B."/>
        </authorList>
    </citation>
    <scope>NUCLEOTIDE SEQUENCE</scope>
    <source>
        <strain evidence="14">HDV247</strain>
    </source>
</reference>
<organism evidence="14">
    <name type="scientific">Fusarium oxysporum f. sp. pisi HDV247</name>
    <dbReference type="NCBI Taxonomy" id="1080344"/>
    <lineage>
        <taxon>Eukaryota</taxon>
        <taxon>Fungi</taxon>
        <taxon>Dikarya</taxon>
        <taxon>Ascomycota</taxon>
        <taxon>Pezizomycotina</taxon>
        <taxon>Sordariomycetes</taxon>
        <taxon>Hypocreomycetidae</taxon>
        <taxon>Hypocreales</taxon>
        <taxon>Nectriaceae</taxon>
        <taxon>Fusarium</taxon>
        <taxon>Fusarium oxysporum species complex</taxon>
    </lineage>
</organism>
<keyword evidence="12" id="KW-1133">Transmembrane helix</keyword>
<feature type="region of interest" description="Disordered" evidence="11">
    <location>
        <begin position="406"/>
        <end position="430"/>
    </location>
</feature>
<dbReference type="GO" id="GO:0009272">
    <property type="term" value="P:fungal-type cell wall biogenesis"/>
    <property type="evidence" value="ECO:0007669"/>
    <property type="project" value="TreeGrafter"/>
</dbReference>
<dbReference type="PANTHER" id="PTHR12145">
    <property type="entry name" value="MANNAN ENDO-1,6-ALPHA-MANNOSIDASE DCW1"/>
    <property type="match status" value="1"/>
</dbReference>
<dbReference type="SUPFAM" id="SSF48208">
    <property type="entry name" value="Six-hairpin glycosidases"/>
    <property type="match status" value="1"/>
</dbReference>
<feature type="compositionally biased region" description="Gly residues" evidence="11">
    <location>
        <begin position="412"/>
        <end position="423"/>
    </location>
</feature>
<dbReference type="Proteomes" id="UP000030751">
    <property type="component" value="Unassembled WGS sequence"/>
</dbReference>
<evidence type="ECO:0000256" key="8">
    <source>
        <dbReference type="ARBA" id="ARBA00023180"/>
    </source>
</evidence>
<dbReference type="GO" id="GO:0016052">
    <property type="term" value="P:carbohydrate catabolic process"/>
    <property type="evidence" value="ECO:0007669"/>
    <property type="project" value="InterPro"/>
</dbReference>
<comment type="catalytic activity">
    <reaction evidence="1 10">
        <text>Random hydrolysis of (1-&gt;6)-alpha-D-mannosidic linkages in unbranched (1-&gt;6)-mannans.</text>
        <dbReference type="EC" id="3.2.1.101"/>
    </reaction>
</comment>
<dbReference type="PIRSF" id="PIRSF016302">
    <property type="entry name" value="Man_a_manosd"/>
    <property type="match status" value="1"/>
</dbReference>
<feature type="transmembrane region" description="Helical" evidence="12">
    <location>
        <begin position="442"/>
        <end position="464"/>
    </location>
</feature>
<keyword evidence="5 13" id="KW-0732">Signal</keyword>
<evidence type="ECO:0000256" key="6">
    <source>
        <dbReference type="ARBA" id="ARBA00022801"/>
    </source>
</evidence>
<evidence type="ECO:0000313" key="14">
    <source>
        <dbReference type="EMBL" id="EXA30280.1"/>
    </source>
</evidence>
<dbReference type="OrthoDB" id="4187847at2759"/>
<dbReference type="FunFam" id="1.50.10.20:FF:000006">
    <property type="entry name" value="Mannan endo-1,6-alpha-mannosidase"/>
    <property type="match status" value="1"/>
</dbReference>
<accession>W9NR48</accession>
<keyword evidence="6 10" id="KW-0378">Hydrolase</keyword>
<feature type="signal peptide" evidence="13">
    <location>
        <begin position="1"/>
        <end position="20"/>
    </location>
</feature>
<sequence>MRLILQIATVVLGWAVAARTYEIKWDNNESIKKAASQAAFGLVKYYTGNNTGDTPGNLPDPYHWWETGAMFGALIDYWWLTGDESYNKITSQALIHQAGPEGNYMPNNQTMTEGNDDQGFWVMSAMSAAEHQFPDPPDDSPGWLAQVQAVFNEYAGRWDREDCGGGLRWQIFQFNAGYGYKNSIANGCFFNIAARLAMYTGNKTYADWAEKIWDWEVSTGLINDKLQVLDGVQIAKTVGTKCTDIDKTQWSYNTGIFLHGVAVMYNFTESKSWKNRIDGLIENVHTMFVRDGIIYEQFCEMHKQCTHDQKSFKGYLARWMVATSQVAPHTSQNLTTIIKSSAKAAAKTCTGSGAANPQGYMGPPGTACGFSWLTGKFDGIIGAAPQMNALSILMYTLVDDATGPVTSKTGGTSKGNPGGGSIGPGEEKGELNLKPITTADKAGAGILTFLILFGVIGGVSFMVIEF</sequence>
<reference evidence="14" key="1">
    <citation type="submission" date="2011-10" db="EMBL/GenBank/DDBJ databases">
        <title>The Genome Sequence of Fusarium oxysporum HDV247.</title>
        <authorList>
            <consortium name="The Broad Institute Genome Sequencing Platform"/>
            <person name="Ma L.-J."/>
            <person name="Gale L.R."/>
            <person name="Schwartz D.C."/>
            <person name="Zhou S."/>
            <person name="Corby-Kistler H."/>
            <person name="Young S.K."/>
            <person name="Zeng Q."/>
            <person name="Gargeya S."/>
            <person name="Fitzgerald M."/>
            <person name="Haas B."/>
            <person name="Abouelleil A."/>
            <person name="Alvarado L."/>
            <person name="Arachchi H.M."/>
            <person name="Berlin A."/>
            <person name="Brown A."/>
            <person name="Chapman S.B."/>
            <person name="Chen Z."/>
            <person name="Dunbar C."/>
            <person name="Freedman E."/>
            <person name="Gearin G."/>
            <person name="Goldberg J."/>
            <person name="Griggs A."/>
            <person name="Gujja S."/>
            <person name="Heiman D."/>
            <person name="Howarth C."/>
            <person name="Larson L."/>
            <person name="Lui A."/>
            <person name="MacDonald P.J.P."/>
            <person name="Montmayeur A."/>
            <person name="Murphy C."/>
            <person name="Neiman D."/>
            <person name="Pearson M."/>
            <person name="Priest M."/>
            <person name="Roberts A."/>
            <person name="Saif S."/>
            <person name="Shea T."/>
            <person name="Shenoy N."/>
            <person name="Sisk P."/>
            <person name="Stolte C."/>
            <person name="Sykes S."/>
            <person name="Wortman J."/>
            <person name="Nusbaum C."/>
            <person name="Birren B."/>
        </authorList>
    </citation>
    <scope>NUCLEOTIDE SEQUENCE [LARGE SCALE GENOMIC DNA]</scope>
    <source>
        <strain evidence="14">HDV247</strain>
    </source>
</reference>
<gene>
    <name evidence="14" type="ORF">FOVG_18311</name>
</gene>